<evidence type="ECO:0000259" key="4">
    <source>
        <dbReference type="PROSITE" id="PS51118"/>
    </source>
</evidence>
<dbReference type="InterPro" id="IPR036388">
    <property type="entry name" value="WH-like_DNA-bd_sf"/>
</dbReference>
<evidence type="ECO:0000313" key="5">
    <source>
        <dbReference type="EMBL" id="GAA2358967.1"/>
    </source>
</evidence>
<keyword evidence="3" id="KW-0804">Transcription</keyword>
<protein>
    <submittedName>
        <fullName evidence="5">Helix-turn-helix domain-containing protein</fullName>
    </submittedName>
</protein>
<comment type="caution">
    <text evidence="5">The sequence shown here is derived from an EMBL/GenBank/DDBJ whole genome shotgun (WGS) entry which is preliminary data.</text>
</comment>
<evidence type="ECO:0000256" key="1">
    <source>
        <dbReference type="ARBA" id="ARBA00023015"/>
    </source>
</evidence>
<name>A0ABN3GRM1_9ACTN</name>
<keyword evidence="6" id="KW-1185">Reference proteome</keyword>
<accession>A0ABN3GRM1</accession>
<feature type="domain" description="HTH hxlR-type" evidence="4">
    <location>
        <begin position="24"/>
        <end position="122"/>
    </location>
</feature>
<organism evidence="5 6">
    <name type="scientific">Dactylosporangium salmoneum</name>
    <dbReference type="NCBI Taxonomy" id="53361"/>
    <lineage>
        <taxon>Bacteria</taxon>
        <taxon>Bacillati</taxon>
        <taxon>Actinomycetota</taxon>
        <taxon>Actinomycetes</taxon>
        <taxon>Micromonosporales</taxon>
        <taxon>Micromonosporaceae</taxon>
        <taxon>Dactylosporangium</taxon>
    </lineage>
</organism>
<dbReference type="EMBL" id="BAAARV010000046">
    <property type="protein sequence ID" value="GAA2358967.1"/>
    <property type="molecule type" value="Genomic_DNA"/>
</dbReference>
<evidence type="ECO:0000313" key="6">
    <source>
        <dbReference type="Proteomes" id="UP001501444"/>
    </source>
</evidence>
<proteinExistence type="predicted"/>
<dbReference type="InterPro" id="IPR011991">
    <property type="entry name" value="ArsR-like_HTH"/>
</dbReference>
<keyword evidence="2" id="KW-0238">DNA-binding</keyword>
<evidence type="ECO:0000256" key="3">
    <source>
        <dbReference type="ARBA" id="ARBA00023163"/>
    </source>
</evidence>
<dbReference type="PANTHER" id="PTHR33204">
    <property type="entry name" value="TRANSCRIPTIONAL REGULATOR, MARR FAMILY"/>
    <property type="match status" value="1"/>
</dbReference>
<dbReference type="SUPFAM" id="SSF46785">
    <property type="entry name" value="Winged helix' DNA-binding domain"/>
    <property type="match status" value="1"/>
</dbReference>
<dbReference type="PANTHER" id="PTHR33204:SF18">
    <property type="entry name" value="TRANSCRIPTIONAL REGULATORY PROTEIN"/>
    <property type="match status" value="1"/>
</dbReference>
<sequence>MATGGTAERRAGARSAYLMSMAACPTHRVLDRLGDRWVSLILKELADGPRRHGELSRTVAGVTQKMLTQTLRGLERDGLVARSATGSVPPRVEYRLTPLGESLLPVMAAVTAWAERHIGDIDAARTTYDSSTSP</sequence>
<dbReference type="InterPro" id="IPR002577">
    <property type="entry name" value="HTH_HxlR"/>
</dbReference>
<dbReference type="CDD" id="cd00090">
    <property type="entry name" value="HTH_ARSR"/>
    <property type="match status" value="1"/>
</dbReference>
<dbReference type="Pfam" id="PF01638">
    <property type="entry name" value="HxlR"/>
    <property type="match status" value="1"/>
</dbReference>
<gene>
    <name evidence="5" type="ORF">GCM10010170_053090</name>
</gene>
<reference evidence="5 6" key="1">
    <citation type="journal article" date="2019" name="Int. J. Syst. Evol. Microbiol.">
        <title>The Global Catalogue of Microorganisms (GCM) 10K type strain sequencing project: providing services to taxonomists for standard genome sequencing and annotation.</title>
        <authorList>
            <consortium name="The Broad Institute Genomics Platform"/>
            <consortium name="The Broad Institute Genome Sequencing Center for Infectious Disease"/>
            <person name="Wu L."/>
            <person name="Ma J."/>
        </authorList>
    </citation>
    <scope>NUCLEOTIDE SEQUENCE [LARGE SCALE GENOMIC DNA]</scope>
    <source>
        <strain evidence="5 6">JCM 3272</strain>
    </source>
</reference>
<dbReference type="PROSITE" id="PS51118">
    <property type="entry name" value="HTH_HXLR"/>
    <property type="match status" value="1"/>
</dbReference>
<dbReference type="InterPro" id="IPR036390">
    <property type="entry name" value="WH_DNA-bd_sf"/>
</dbReference>
<keyword evidence="1" id="KW-0805">Transcription regulation</keyword>
<evidence type="ECO:0000256" key="2">
    <source>
        <dbReference type="ARBA" id="ARBA00023125"/>
    </source>
</evidence>
<dbReference type="Proteomes" id="UP001501444">
    <property type="component" value="Unassembled WGS sequence"/>
</dbReference>
<dbReference type="Gene3D" id="1.10.10.10">
    <property type="entry name" value="Winged helix-like DNA-binding domain superfamily/Winged helix DNA-binding domain"/>
    <property type="match status" value="1"/>
</dbReference>